<dbReference type="OrthoDB" id="65740at2759"/>
<dbReference type="SMART" id="SM00865">
    <property type="entry name" value="Tubulin_C"/>
    <property type="match status" value="1"/>
</dbReference>
<evidence type="ECO:0000256" key="19">
    <source>
        <dbReference type="SAM" id="Phobius"/>
    </source>
</evidence>
<keyword evidence="20" id="KW-0732">Signal</keyword>
<name>A0A1J1J120_9DIPT</name>
<evidence type="ECO:0000313" key="25">
    <source>
        <dbReference type="EMBL" id="CRL06227.1"/>
    </source>
</evidence>
<dbReference type="InterPro" id="IPR000668">
    <property type="entry name" value="Peptidase_C1A_C"/>
</dbReference>
<keyword evidence="8" id="KW-0479">Metal-binding</keyword>
<dbReference type="GO" id="GO:0005525">
    <property type="term" value="F:GTP binding"/>
    <property type="evidence" value="ECO:0007669"/>
    <property type="project" value="UniProtKB-KW"/>
</dbReference>
<keyword evidence="10" id="KW-0378">Hydrolase</keyword>
<keyword evidence="19" id="KW-0812">Transmembrane</keyword>
<keyword evidence="19" id="KW-0472">Membrane</keyword>
<evidence type="ECO:0000259" key="24">
    <source>
        <dbReference type="SMART" id="SM00865"/>
    </source>
</evidence>
<dbReference type="PROSITE" id="PS00640">
    <property type="entry name" value="THIOL_PROTEASE_ASN"/>
    <property type="match status" value="1"/>
</dbReference>
<dbReference type="PROSITE" id="PS00139">
    <property type="entry name" value="THIOL_PROTEASE_CYS"/>
    <property type="match status" value="1"/>
</dbReference>
<dbReference type="PRINTS" id="PR01161">
    <property type="entry name" value="TUBULIN"/>
</dbReference>
<dbReference type="SMART" id="SM00848">
    <property type="entry name" value="Inhibitor_I29"/>
    <property type="match status" value="1"/>
</dbReference>
<dbReference type="GO" id="GO:0007017">
    <property type="term" value="P:microtubule-based process"/>
    <property type="evidence" value="ECO:0007669"/>
    <property type="project" value="InterPro"/>
</dbReference>
<comment type="function">
    <text evidence="17">Tubulin is the major constituent of microtubules, a cylinder consisting of laterally associated linear protofilaments composed of alpha- and beta-tubulin heterodimers. Microtubules grow by the addition of GTP-tubulin dimers to the microtubule end, where a stabilizing cap forms. Below the cap, tubulin dimers are in GDP-bound state, owing to GTPase activity of alpha-tubulin.</text>
</comment>
<dbReference type="PRINTS" id="PR01163">
    <property type="entry name" value="BETATUBULIN"/>
</dbReference>
<dbReference type="FunFam" id="3.90.70.10:FF:000087">
    <property type="entry name" value="Counting factor associated protein D"/>
    <property type="match status" value="1"/>
</dbReference>
<dbReference type="Gene3D" id="3.90.70.10">
    <property type="entry name" value="Cysteine proteinases"/>
    <property type="match status" value="1"/>
</dbReference>
<evidence type="ECO:0000256" key="13">
    <source>
        <dbReference type="ARBA" id="ARBA00023134"/>
    </source>
</evidence>
<evidence type="ECO:0000256" key="17">
    <source>
        <dbReference type="ARBA" id="ARBA00034296"/>
    </source>
</evidence>
<keyword evidence="19" id="KW-1133">Transmembrane helix</keyword>
<accession>A0A1J1J120</accession>
<evidence type="ECO:0000256" key="5">
    <source>
        <dbReference type="ARBA" id="ARBA00022490"/>
    </source>
</evidence>
<dbReference type="Proteomes" id="UP000183832">
    <property type="component" value="Unassembled WGS sequence"/>
</dbReference>
<feature type="domain" description="Peptidase C1A papain C-terminal" evidence="21">
    <location>
        <begin position="326"/>
        <end position="544"/>
    </location>
</feature>
<evidence type="ECO:0000256" key="4">
    <source>
        <dbReference type="ARBA" id="ARBA00011747"/>
    </source>
</evidence>
<dbReference type="GO" id="GO:0003924">
    <property type="term" value="F:GTPase activity"/>
    <property type="evidence" value="ECO:0007669"/>
    <property type="project" value="InterPro"/>
</dbReference>
<dbReference type="Pfam" id="PF08246">
    <property type="entry name" value="Inhibitor_I29"/>
    <property type="match status" value="1"/>
</dbReference>
<evidence type="ECO:0000256" key="2">
    <source>
        <dbReference type="ARBA" id="ARBA00004245"/>
    </source>
</evidence>
<dbReference type="InterPro" id="IPR036525">
    <property type="entry name" value="Tubulin/FtsZ_GTPase_sf"/>
</dbReference>
<proteinExistence type="inferred from homology"/>
<dbReference type="SUPFAM" id="SSF52490">
    <property type="entry name" value="Tubulin nucleotide-binding domain-like"/>
    <property type="match status" value="1"/>
</dbReference>
<evidence type="ECO:0000256" key="8">
    <source>
        <dbReference type="ARBA" id="ARBA00022723"/>
    </source>
</evidence>
<feature type="transmembrane region" description="Helical" evidence="19">
    <location>
        <begin position="1054"/>
        <end position="1072"/>
    </location>
</feature>
<feature type="domain" description="Tubulin/FtsZ GTPase" evidence="23">
    <location>
        <begin position="607"/>
        <end position="804"/>
    </location>
</feature>
<evidence type="ECO:0000256" key="1">
    <source>
        <dbReference type="ARBA" id="ARBA00001946"/>
    </source>
</evidence>
<dbReference type="InterPro" id="IPR013201">
    <property type="entry name" value="Prot_inhib_I29"/>
</dbReference>
<keyword evidence="16" id="KW-0206">Cytoskeleton</keyword>
<dbReference type="EMBL" id="CVRI01000066">
    <property type="protein sequence ID" value="CRL06227.1"/>
    <property type="molecule type" value="Genomic_DNA"/>
</dbReference>
<keyword evidence="7" id="KW-0493">Microtubule</keyword>
<evidence type="ECO:0000256" key="16">
    <source>
        <dbReference type="ARBA" id="ARBA00023212"/>
    </source>
</evidence>
<evidence type="ECO:0000256" key="14">
    <source>
        <dbReference type="ARBA" id="ARBA00023145"/>
    </source>
</evidence>
<dbReference type="SMART" id="SM00645">
    <property type="entry name" value="Pept_C1"/>
    <property type="match status" value="1"/>
</dbReference>
<keyword evidence="15" id="KW-1015">Disulfide bond</keyword>
<dbReference type="InterPro" id="IPR038765">
    <property type="entry name" value="Papain-like_cys_pep_sf"/>
</dbReference>
<feature type="transmembrane region" description="Helical" evidence="19">
    <location>
        <begin position="540"/>
        <end position="558"/>
    </location>
</feature>
<evidence type="ECO:0000256" key="7">
    <source>
        <dbReference type="ARBA" id="ARBA00022701"/>
    </source>
</evidence>
<dbReference type="InterPro" id="IPR002453">
    <property type="entry name" value="Beta_tubulin"/>
</dbReference>
<evidence type="ECO:0000256" key="9">
    <source>
        <dbReference type="ARBA" id="ARBA00022741"/>
    </source>
</evidence>
<keyword evidence="14" id="KW-0865">Zymogen</keyword>
<dbReference type="GO" id="GO:0005874">
    <property type="term" value="C:microtubule"/>
    <property type="evidence" value="ECO:0007669"/>
    <property type="project" value="UniProtKB-KW"/>
</dbReference>
<evidence type="ECO:0000256" key="10">
    <source>
        <dbReference type="ARBA" id="ARBA00022801"/>
    </source>
</evidence>
<feature type="signal peptide" evidence="20">
    <location>
        <begin position="1"/>
        <end position="17"/>
    </location>
</feature>
<keyword evidence="11" id="KW-0788">Thiol protease</keyword>
<dbReference type="Gene3D" id="3.40.50.1440">
    <property type="entry name" value="Tubulin/FtsZ, GTPase domain"/>
    <property type="match status" value="1"/>
</dbReference>
<keyword evidence="12" id="KW-0460">Magnesium</keyword>
<protein>
    <submittedName>
        <fullName evidence="25">CLUMA_CG019090, isoform A</fullName>
    </submittedName>
</protein>
<reference evidence="25" key="1">
    <citation type="submission" date="2015-04" db="EMBL/GenBank/DDBJ databases">
        <authorList>
            <person name="Syromyatnikov M.Y."/>
            <person name="Popov V.N."/>
        </authorList>
    </citation>
    <scope>NUCLEOTIDE SEQUENCE [LARGE SCALE GENOMIC DNA]</scope>
</reference>
<evidence type="ECO:0000256" key="15">
    <source>
        <dbReference type="ARBA" id="ARBA00023157"/>
    </source>
</evidence>
<feature type="non-terminal residue" evidence="25">
    <location>
        <position position="1198"/>
    </location>
</feature>
<dbReference type="FunFam" id="3.30.1330.20:FF:000009">
    <property type="entry name" value="Tubulin beta chain"/>
    <property type="match status" value="1"/>
</dbReference>
<evidence type="ECO:0000256" key="20">
    <source>
        <dbReference type="SAM" id="SignalP"/>
    </source>
</evidence>
<evidence type="ECO:0000256" key="6">
    <source>
        <dbReference type="ARBA" id="ARBA00022670"/>
    </source>
</evidence>
<dbReference type="GO" id="GO:0008234">
    <property type="term" value="F:cysteine-type peptidase activity"/>
    <property type="evidence" value="ECO:0007669"/>
    <property type="project" value="UniProtKB-KW"/>
</dbReference>
<evidence type="ECO:0000313" key="26">
    <source>
        <dbReference type="Proteomes" id="UP000183832"/>
    </source>
</evidence>
<dbReference type="InterPro" id="IPR018316">
    <property type="entry name" value="Tubulin/FtsZ_2-layer-sand-dom"/>
</dbReference>
<feature type="compositionally biased region" description="Polar residues" evidence="18">
    <location>
        <begin position="1171"/>
        <end position="1180"/>
    </location>
</feature>
<feature type="domain" description="Cathepsin propeptide inhibitor" evidence="22">
    <location>
        <begin position="241"/>
        <end position="297"/>
    </location>
</feature>
<feature type="chain" id="PRO_5012249928" evidence="20">
    <location>
        <begin position="18"/>
        <end position="1198"/>
    </location>
</feature>
<comment type="subunit">
    <text evidence="4">Dimer of alpha and beta chains. A typical microtubule is a hollow water-filled tube with an outer diameter of 25 nm and an inner diameter of 15 nM. Alpha-beta heterodimers associate head-to-tail to form protofilaments running lengthwise along the microtubule wall with the beta-tubulin subunit facing the microtubule plus end conferring a structural polarity. Microtubules usually have 13 protofilaments but different protofilament numbers can be found in some organisms and specialized cells.</text>
</comment>
<dbReference type="InterPro" id="IPR025660">
    <property type="entry name" value="Pept_his_AS"/>
</dbReference>
<dbReference type="SUPFAM" id="SSF54001">
    <property type="entry name" value="Cysteine proteinases"/>
    <property type="match status" value="1"/>
</dbReference>
<dbReference type="Gene3D" id="1.10.287.600">
    <property type="entry name" value="Helix hairpin bin"/>
    <property type="match status" value="1"/>
</dbReference>
<dbReference type="SMART" id="SM00864">
    <property type="entry name" value="Tubulin"/>
    <property type="match status" value="1"/>
</dbReference>
<dbReference type="InterPro" id="IPR037103">
    <property type="entry name" value="Tubulin/FtsZ-like_C"/>
</dbReference>
<dbReference type="Pfam" id="PF00112">
    <property type="entry name" value="Peptidase_C1"/>
    <property type="match status" value="1"/>
</dbReference>
<dbReference type="PANTHER" id="PTHR11588">
    <property type="entry name" value="TUBULIN"/>
    <property type="match status" value="1"/>
</dbReference>
<keyword evidence="13" id="KW-0342">GTP-binding</keyword>
<dbReference type="SUPFAM" id="SSF55307">
    <property type="entry name" value="Tubulin C-terminal domain-like"/>
    <property type="match status" value="1"/>
</dbReference>
<dbReference type="CDD" id="cd02248">
    <property type="entry name" value="Peptidase_C1A"/>
    <property type="match status" value="1"/>
</dbReference>
<keyword evidence="6" id="KW-0645">Protease</keyword>
<gene>
    <name evidence="25" type="primary">similar to Tubulin beta chain</name>
    <name evidence="25" type="ORF">CLUMA_CG019090</name>
</gene>
<keyword evidence="26" id="KW-1185">Reference proteome</keyword>
<dbReference type="Gene3D" id="3.30.1330.20">
    <property type="entry name" value="Tubulin/FtsZ, C-terminal domain"/>
    <property type="match status" value="1"/>
</dbReference>
<feature type="compositionally biased region" description="Polar residues" evidence="18">
    <location>
        <begin position="1155"/>
        <end position="1164"/>
    </location>
</feature>
<feature type="domain" description="Tubulin/FtsZ 2-layer sandwich" evidence="24">
    <location>
        <begin position="806"/>
        <end position="943"/>
    </location>
</feature>
<dbReference type="AlphaFoldDB" id="A0A1J1J120"/>
<dbReference type="Pfam" id="PF00091">
    <property type="entry name" value="Tubulin"/>
    <property type="match status" value="1"/>
</dbReference>
<dbReference type="Pfam" id="PF03953">
    <property type="entry name" value="Tubulin_C"/>
    <property type="match status" value="1"/>
</dbReference>
<keyword evidence="9" id="KW-0547">Nucleotide-binding</keyword>
<dbReference type="InterPro" id="IPR025661">
    <property type="entry name" value="Pept_asp_AS"/>
</dbReference>
<evidence type="ECO:0000256" key="3">
    <source>
        <dbReference type="ARBA" id="ARBA00009636"/>
    </source>
</evidence>
<dbReference type="GO" id="GO:0046872">
    <property type="term" value="F:metal ion binding"/>
    <property type="evidence" value="ECO:0007669"/>
    <property type="project" value="UniProtKB-KW"/>
</dbReference>
<dbReference type="InterPro" id="IPR000217">
    <property type="entry name" value="Tubulin"/>
</dbReference>
<dbReference type="PROSITE" id="PS00639">
    <property type="entry name" value="THIOL_PROTEASE_HIS"/>
    <property type="match status" value="1"/>
</dbReference>
<evidence type="ECO:0000256" key="11">
    <source>
        <dbReference type="ARBA" id="ARBA00022807"/>
    </source>
</evidence>
<evidence type="ECO:0000259" key="23">
    <source>
        <dbReference type="SMART" id="SM00864"/>
    </source>
</evidence>
<comment type="similarity">
    <text evidence="3">Belongs to the tubulin family.</text>
</comment>
<evidence type="ECO:0000256" key="18">
    <source>
        <dbReference type="SAM" id="MobiDB-lite"/>
    </source>
</evidence>
<evidence type="ECO:0000259" key="22">
    <source>
        <dbReference type="SMART" id="SM00848"/>
    </source>
</evidence>
<comment type="cofactor">
    <cofactor evidence="1">
        <name>Mg(2+)</name>
        <dbReference type="ChEBI" id="CHEBI:18420"/>
    </cofactor>
</comment>
<sequence>MKFLILCLCVLIAFVAAKDPPKWESVYTVKGVLYIPYAEIEEPFYGWYDKPSGRSRIDYYGGMVKTYQLGGEYEHGTSLKFAPVTTDEYQNRDTCLQVNGTSDYRIQVQSILPDVRNFSLIGTVDYNGMKCDKFQLEEFIGQKKNVYTLWVRYKKSPKYPSSLMPIPVRYEMRGYNTLLGSHIDHYYLSYDYYSHEDIPNDVFEVEMDSCISFPGPGHYATLNPMKEFVYPHAAEHVDHEFSRFKNKHGKKYDSDHEHENRKNIFRQNLRFIHSKNRAGLSFSLGINHLADRTADELKALRGFKSSQIYNGGKPFPYDVEKEKDHLPDQYDWRLYGAVTPVKDQSVCGSCWSFGTIGAIEGAFFLNNGGNLVRLSQQALIDCSWGYGNNGCDGGEDFRAYQWMMKVGGVPTEESYGDYLGQDGYCHVNNATIVAPIKGFVNVTSNNENAFKVALFKNGPISVAIDASKRTFTFYSHGVFYDETCGNKMDQLDHAVLAVGYGTINGELYWLVKNSWSTYWGNDGYVLMSARNNNCGVMTDATYFAILTFFFIWFIKIVFVKMREIVSIQIGNCGNKVGERFWETISDEHNINQCGHFYGTSFLPYQRLDVFFEKGAREIFVPRVILCDLEPSCLNEIRCGCVGRLFNPDYFVAGRCGAGNNWARGRYTEGAEIVDNVLDIARCQVENCEFFQGFQLVHSIGGGSGSGMGSLLLQKLKEEYPDRIISTFTVTPSSKLSETVVEPYNAVLSINEMITNCDEAVYFDNEALYDICNNTLKLCKPSMLDLNHLISMTMAGVTAGIRYPGQLNTDLRKIMTNMCPFPRLHFFIPGFAPLTSRSGEAYKLITTTDLVCQIFDSRNQMSMFDPTEGHYLTCAAFFRGIISPKEIEHQLLAIQEKNCDSFSNWIPNNIKTAICDIPPRGMKMSATFVSNTTAIKLLFQRCVDNFNTMFHKRAYVHWYTGEGMDECEFAAAEEGVQCLIQEYCECDVQDCDTDDECNICTDTCEDECDDMTSNIKRELNYAKAYEWKDDEYEYFENINYTDTDNRSDDYSTFHLFLLVLFFVMLICSYIYFYCQKVCQLTDEGSVSSRTQNLPNRNTRIRGRSRDIYDYPTFQTRPSQRVTKVVKRQKKLDFKRIIVRHPTRIRGGSRDIYDYPTFQTRPSQRGQMHIENETTQTQSLTELPSYDPPPSYEECATAKH</sequence>
<dbReference type="InterPro" id="IPR039417">
    <property type="entry name" value="Peptidase_C1A_papain-like"/>
</dbReference>
<feature type="region of interest" description="Disordered" evidence="18">
    <location>
        <begin position="1146"/>
        <end position="1198"/>
    </location>
</feature>
<dbReference type="InterPro" id="IPR000169">
    <property type="entry name" value="Pept_cys_AS"/>
</dbReference>
<dbReference type="GO" id="GO:0006508">
    <property type="term" value="P:proteolysis"/>
    <property type="evidence" value="ECO:0007669"/>
    <property type="project" value="UniProtKB-KW"/>
</dbReference>
<organism evidence="25 26">
    <name type="scientific">Clunio marinus</name>
    <dbReference type="NCBI Taxonomy" id="568069"/>
    <lineage>
        <taxon>Eukaryota</taxon>
        <taxon>Metazoa</taxon>
        <taxon>Ecdysozoa</taxon>
        <taxon>Arthropoda</taxon>
        <taxon>Hexapoda</taxon>
        <taxon>Insecta</taxon>
        <taxon>Pterygota</taxon>
        <taxon>Neoptera</taxon>
        <taxon>Endopterygota</taxon>
        <taxon>Diptera</taxon>
        <taxon>Nematocera</taxon>
        <taxon>Chironomoidea</taxon>
        <taxon>Chironomidae</taxon>
        <taxon>Clunio</taxon>
    </lineage>
</organism>
<evidence type="ECO:0000256" key="12">
    <source>
        <dbReference type="ARBA" id="ARBA00022842"/>
    </source>
</evidence>
<dbReference type="InterPro" id="IPR023123">
    <property type="entry name" value="Tubulin_C"/>
</dbReference>
<dbReference type="CDD" id="cd02187">
    <property type="entry name" value="beta_tubulin"/>
    <property type="match status" value="1"/>
</dbReference>
<dbReference type="InterPro" id="IPR003008">
    <property type="entry name" value="Tubulin_FtsZ_GTPase"/>
</dbReference>
<keyword evidence="5" id="KW-0963">Cytoplasm</keyword>
<comment type="subcellular location">
    <subcellularLocation>
        <location evidence="2">Cytoplasm</location>
        <location evidence="2">Cytoskeleton</location>
    </subcellularLocation>
</comment>
<dbReference type="STRING" id="568069.A0A1J1J120"/>
<evidence type="ECO:0000259" key="21">
    <source>
        <dbReference type="SMART" id="SM00645"/>
    </source>
</evidence>
<dbReference type="GO" id="GO:0005200">
    <property type="term" value="F:structural constituent of cytoskeleton"/>
    <property type="evidence" value="ECO:0007669"/>
    <property type="project" value="InterPro"/>
</dbReference>
<dbReference type="InterPro" id="IPR008280">
    <property type="entry name" value="Tub_FtsZ_C"/>
</dbReference>